<sequence>MITGIIMASGFSRRMNRDKLILDFGGIPIVERVIKAIQESCVDEIIIVYRKDAIREIALRNDIKTVFNNKAELGQSQSVKLGIRSSSKKTDGFMFFVGDQPFLNSMTINKLIKVFKEGNHPIVVPKYNGKKGNPVIFSSIFKDELLNITGDQGGKNIIMNNYDKVKFVEFGNEAIGKDIDRWDEYIKLR</sequence>
<keyword evidence="2" id="KW-0548">Nucleotidyltransferase</keyword>
<evidence type="ECO:0000313" key="3">
    <source>
        <dbReference type="Proteomes" id="UP000190285"/>
    </source>
</evidence>
<dbReference type="Gene3D" id="3.90.550.10">
    <property type="entry name" value="Spore Coat Polysaccharide Biosynthesis Protein SpsA, Chain A"/>
    <property type="match status" value="1"/>
</dbReference>
<dbReference type="CDD" id="cd04182">
    <property type="entry name" value="GT_2_like_f"/>
    <property type="match status" value="1"/>
</dbReference>
<evidence type="ECO:0000259" key="1">
    <source>
        <dbReference type="Pfam" id="PF12804"/>
    </source>
</evidence>
<dbReference type="PANTHER" id="PTHR43777">
    <property type="entry name" value="MOLYBDENUM COFACTOR CYTIDYLYLTRANSFERASE"/>
    <property type="match status" value="1"/>
</dbReference>
<dbReference type="Proteomes" id="UP000190285">
    <property type="component" value="Unassembled WGS sequence"/>
</dbReference>
<keyword evidence="2" id="KW-0808">Transferase</keyword>
<evidence type="ECO:0000313" key="2">
    <source>
        <dbReference type="EMBL" id="SKC37028.1"/>
    </source>
</evidence>
<keyword evidence="3" id="KW-1185">Reference proteome</keyword>
<dbReference type="RefSeq" id="WP_079488716.1">
    <property type="nucleotide sequence ID" value="NZ_FUZT01000001.1"/>
</dbReference>
<protein>
    <submittedName>
        <fullName evidence="2">Molybdenum cofactor cytidylyltransferase</fullName>
    </submittedName>
</protein>
<dbReference type="SUPFAM" id="SSF53448">
    <property type="entry name" value="Nucleotide-diphospho-sugar transferases"/>
    <property type="match status" value="1"/>
</dbReference>
<dbReference type="NCBIfam" id="TIGR03310">
    <property type="entry name" value="matur_MocA_YgfJ"/>
    <property type="match status" value="1"/>
</dbReference>
<dbReference type="InterPro" id="IPR025877">
    <property type="entry name" value="MobA-like_NTP_Trfase"/>
</dbReference>
<dbReference type="GO" id="GO:0016779">
    <property type="term" value="F:nucleotidyltransferase activity"/>
    <property type="evidence" value="ECO:0007669"/>
    <property type="project" value="UniProtKB-KW"/>
</dbReference>
<proteinExistence type="predicted"/>
<dbReference type="InterPro" id="IPR029044">
    <property type="entry name" value="Nucleotide-diphossugar_trans"/>
</dbReference>
<dbReference type="OrthoDB" id="285216at2"/>
<dbReference type="InterPro" id="IPR017696">
    <property type="entry name" value="Mo_hydrolase_YgfJ"/>
</dbReference>
<dbReference type="Pfam" id="PF12804">
    <property type="entry name" value="NTP_transf_3"/>
    <property type="match status" value="1"/>
</dbReference>
<dbReference type="PANTHER" id="PTHR43777:SF1">
    <property type="entry name" value="MOLYBDENUM COFACTOR CYTIDYLYLTRANSFERASE"/>
    <property type="match status" value="1"/>
</dbReference>
<accession>A0A1T5ID99</accession>
<name>A0A1T5ID99_9FIRM</name>
<dbReference type="EMBL" id="FUZT01000001">
    <property type="protein sequence ID" value="SKC37028.1"/>
    <property type="molecule type" value="Genomic_DNA"/>
</dbReference>
<feature type="domain" description="MobA-like NTP transferase" evidence="1">
    <location>
        <begin position="4"/>
        <end position="160"/>
    </location>
</feature>
<dbReference type="AlphaFoldDB" id="A0A1T5ID99"/>
<gene>
    <name evidence="2" type="ORF">SAMN02194393_00238</name>
</gene>
<reference evidence="3" key="1">
    <citation type="submission" date="2017-02" db="EMBL/GenBank/DDBJ databases">
        <authorList>
            <person name="Varghese N."/>
            <person name="Submissions S."/>
        </authorList>
    </citation>
    <scope>NUCLEOTIDE SEQUENCE [LARGE SCALE GENOMIC DNA]</scope>
    <source>
        <strain evidence="3">M1</strain>
    </source>
</reference>
<organism evidence="2 3">
    <name type="scientific">Maledivibacter halophilus</name>
    <dbReference type="NCBI Taxonomy" id="36842"/>
    <lineage>
        <taxon>Bacteria</taxon>
        <taxon>Bacillati</taxon>
        <taxon>Bacillota</taxon>
        <taxon>Clostridia</taxon>
        <taxon>Peptostreptococcales</taxon>
        <taxon>Caminicellaceae</taxon>
        <taxon>Maledivibacter</taxon>
    </lineage>
</organism>
<dbReference type="STRING" id="36842.SAMN02194393_00238"/>